<name>A0A7I8K1J5_SPIIN</name>
<feature type="compositionally biased region" description="Acidic residues" evidence="3">
    <location>
        <begin position="264"/>
        <end position="287"/>
    </location>
</feature>
<proteinExistence type="predicted"/>
<dbReference type="OrthoDB" id="787182at2759"/>
<protein>
    <recommendedName>
        <fullName evidence="4">WRC domain-containing protein</fullName>
    </recommendedName>
</protein>
<keyword evidence="1" id="KW-0539">Nucleus</keyword>
<sequence>MRIRRNAAKIPSPLSIPTQSPALAAEGDAEVAAMGGGVEMHVCELNQSPWDAMSFTPPPRLVPAELTLRRRVKIEAMTEGAEAEGEEEKRERKVAKKPIGRKKVKRKSASEEAEGEIVKKTEVQAAAPSATCKKTDGKGWHCKREAQHPHSLCEYHLTQVRSYYSNGGCGGGGAAAAHVHDQQTSRSSPGGIDGEQNEDKKRSLPKKKINKKDDGGGDSGAGRTRKPPTSDFYYYYSGFGPWWGRRRNGGGGVDQVTTVHDQAPEDLDLDDEDTDDVGVLGDDDGDDVSGKRRGRKPIKARSLKSLL</sequence>
<reference evidence="5" key="1">
    <citation type="submission" date="2020-02" db="EMBL/GenBank/DDBJ databases">
        <authorList>
            <person name="Scholz U."/>
            <person name="Mascher M."/>
            <person name="Fiebig A."/>
        </authorList>
    </citation>
    <scope>NUCLEOTIDE SEQUENCE</scope>
</reference>
<evidence type="ECO:0000259" key="4">
    <source>
        <dbReference type="PROSITE" id="PS51667"/>
    </source>
</evidence>
<dbReference type="InterPro" id="IPR014977">
    <property type="entry name" value="WRC_dom"/>
</dbReference>
<dbReference type="PANTHER" id="PTHR34680:SF3">
    <property type="entry name" value="EXPRESSED PROTEIN"/>
    <property type="match status" value="1"/>
</dbReference>
<evidence type="ECO:0000313" key="6">
    <source>
        <dbReference type="Proteomes" id="UP000663760"/>
    </source>
</evidence>
<dbReference type="PANTHER" id="PTHR34680">
    <property type="entry name" value="EXPRESSED PROTEIN"/>
    <property type="match status" value="1"/>
</dbReference>
<keyword evidence="6" id="KW-1185">Reference proteome</keyword>
<evidence type="ECO:0000256" key="2">
    <source>
        <dbReference type="PROSITE-ProRule" id="PRU01002"/>
    </source>
</evidence>
<dbReference type="Proteomes" id="UP000663760">
    <property type="component" value="Chromosome 2"/>
</dbReference>
<accession>A0A7I8K1J5</accession>
<feature type="region of interest" description="Disordered" evidence="3">
    <location>
        <begin position="246"/>
        <end position="307"/>
    </location>
</feature>
<gene>
    <name evidence="5" type="ORF">SI8410_02002193</name>
</gene>
<feature type="region of interest" description="Disordered" evidence="3">
    <location>
        <begin position="171"/>
        <end position="231"/>
    </location>
</feature>
<dbReference type="PROSITE" id="PS51667">
    <property type="entry name" value="WRC"/>
    <property type="match status" value="1"/>
</dbReference>
<comment type="caution">
    <text evidence="2">Lacks conserved residue(s) required for the propagation of feature annotation.</text>
</comment>
<dbReference type="AlphaFoldDB" id="A0A7I8K1J5"/>
<evidence type="ECO:0000256" key="1">
    <source>
        <dbReference type="ARBA" id="ARBA00023242"/>
    </source>
</evidence>
<feature type="domain" description="WRC" evidence="4">
    <location>
        <begin position="126"/>
        <end position="170"/>
    </location>
</feature>
<feature type="compositionally biased region" description="Basic residues" evidence="3">
    <location>
        <begin position="291"/>
        <end position="307"/>
    </location>
</feature>
<organism evidence="5 6">
    <name type="scientific">Spirodela intermedia</name>
    <name type="common">Intermediate duckweed</name>
    <dbReference type="NCBI Taxonomy" id="51605"/>
    <lineage>
        <taxon>Eukaryota</taxon>
        <taxon>Viridiplantae</taxon>
        <taxon>Streptophyta</taxon>
        <taxon>Embryophyta</taxon>
        <taxon>Tracheophyta</taxon>
        <taxon>Spermatophyta</taxon>
        <taxon>Magnoliopsida</taxon>
        <taxon>Liliopsida</taxon>
        <taxon>Araceae</taxon>
        <taxon>Lemnoideae</taxon>
        <taxon>Spirodela</taxon>
    </lineage>
</organism>
<evidence type="ECO:0000313" key="5">
    <source>
        <dbReference type="EMBL" id="CAA7390765.1"/>
    </source>
</evidence>
<dbReference type="EMBL" id="LR746265">
    <property type="protein sequence ID" value="CAA7390765.1"/>
    <property type="molecule type" value="Genomic_DNA"/>
</dbReference>
<dbReference type="Pfam" id="PF08879">
    <property type="entry name" value="WRC"/>
    <property type="match status" value="1"/>
</dbReference>
<evidence type="ECO:0000256" key="3">
    <source>
        <dbReference type="SAM" id="MobiDB-lite"/>
    </source>
</evidence>